<dbReference type="GO" id="GO:0032993">
    <property type="term" value="C:protein-DNA complex"/>
    <property type="evidence" value="ECO:0007669"/>
    <property type="project" value="TreeGrafter"/>
</dbReference>
<dbReference type="GO" id="GO:0005829">
    <property type="term" value="C:cytosol"/>
    <property type="evidence" value="ECO:0007669"/>
    <property type="project" value="TreeGrafter"/>
</dbReference>
<dbReference type="GO" id="GO:0000156">
    <property type="term" value="F:phosphorelay response regulator activity"/>
    <property type="evidence" value="ECO:0007669"/>
    <property type="project" value="TreeGrafter"/>
</dbReference>
<dbReference type="PANTHER" id="PTHR48111:SF1">
    <property type="entry name" value="TWO-COMPONENT RESPONSE REGULATOR ORR33"/>
    <property type="match status" value="1"/>
</dbReference>
<reference evidence="9" key="1">
    <citation type="submission" date="2020-01" db="EMBL/GenBank/DDBJ databases">
        <title>'Steroidobacter agaridevorans' sp. nov., agar-degrading bacteria isolated from rhizosphere soils.</title>
        <authorList>
            <person name="Ikenaga M."/>
            <person name="Kataoka M."/>
            <person name="Murouchi A."/>
            <person name="Katsuragi S."/>
            <person name="Sakai M."/>
        </authorList>
    </citation>
    <scope>NUCLEOTIDE SEQUENCE [LARGE SCALE GENOMIC DNA]</scope>
    <source>
        <strain evidence="9">YU21-B</strain>
    </source>
</reference>
<dbReference type="Gene3D" id="3.40.50.2300">
    <property type="match status" value="1"/>
</dbReference>
<feature type="domain" description="Response regulatory" evidence="7">
    <location>
        <begin position="20"/>
        <end position="135"/>
    </location>
</feature>
<dbReference type="RefSeq" id="WP_161814760.1">
    <property type="nucleotide sequence ID" value="NZ_BLJN01000005.1"/>
</dbReference>
<comment type="caution">
    <text evidence="8">The sequence shown here is derived from an EMBL/GenBank/DDBJ whole genome shotgun (WGS) entry which is preliminary data.</text>
</comment>
<sequence>MKAGVMATRLSVLQRALPSRILVVDDDEQDRELITRRLTAAGFEVEHAANGQEALDALDRQWYPLVVTDWHMPVMDGLALTQTLRERGAEDTYIIMLTMRDASTDFEQGYVAGVDDYLTKRVSDPELFARIYAAFNTLALRRSLREAQEAVMEQSVSIDVESGAFSPGELQARLLSEIRRGQRYGRQLAVLTLGVRVEGASADDCVPDATTLKGVVQAIDASVRAHVDWIGRMEAPVGAVFAVVFPEASITEVPLIKERMMVTLTRYASSISIPLVFSYGVAALERDGNDSAPVEATEMLNVAEHCRGCPGHSGNEQLAAVQRSVATHAGIVCRHGYVVDSECVLKSPAAMRATQPFTAVR</sequence>
<name>A0A829YJ06_9GAMM</name>
<dbReference type="GO" id="GO:0006355">
    <property type="term" value="P:regulation of DNA-templated transcription"/>
    <property type="evidence" value="ECO:0007669"/>
    <property type="project" value="TreeGrafter"/>
</dbReference>
<keyword evidence="4" id="KW-0238">DNA-binding</keyword>
<evidence type="ECO:0000259" key="7">
    <source>
        <dbReference type="PROSITE" id="PS50110"/>
    </source>
</evidence>
<dbReference type="Proteomes" id="UP000445000">
    <property type="component" value="Unassembled WGS sequence"/>
</dbReference>
<accession>A0A829YJ06</accession>
<evidence type="ECO:0000256" key="2">
    <source>
        <dbReference type="ARBA" id="ARBA00023012"/>
    </source>
</evidence>
<dbReference type="InterPro" id="IPR001789">
    <property type="entry name" value="Sig_transdc_resp-reg_receiver"/>
</dbReference>
<keyword evidence="3" id="KW-0805">Transcription regulation</keyword>
<dbReference type="EMBL" id="BLJN01000005">
    <property type="protein sequence ID" value="GFE83159.1"/>
    <property type="molecule type" value="Genomic_DNA"/>
</dbReference>
<evidence type="ECO:0000313" key="8">
    <source>
        <dbReference type="EMBL" id="GFE83159.1"/>
    </source>
</evidence>
<evidence type="ECO:0000256" key="5">
    <source>
        <dbReference type="ARBA" id="ARBA00023163"/>
    </source>
</evidence>
<evidence type="ECO:0000313" key="9">
    <source>
        <dbReference type="Proteomes" id="UP000445000"/>
    </source>
</evidence>
<organism evidence="8 9">
    <name type="scientific">Steroidobacter agaridevorans</name>
    <dbReference type="NCBI Taxonomy" id="2695856"/>
    <lineage>
        <taxon>Bacteria</taxon>
        <taxon>Pseudomonadati</taxon>
        <taxon>Pseudomonadota</taxon>
        <taxon>Gammaproteobacteria</taxon>
        <taxon>Steroidobacterales</taxon>
        <taxon>Steroidobacteraceae</taxon>
        <taxon>Steroidobacter</taxon>
    </lineage>
</organism>
<feature type="modified residue" description="4-aspartylphosphate" evidence="6">
    <location>
        <position position="69"/>
    </location>
</feature>
<evidence type="ECO:0000256" key="6">
    <source>
        <dbReference type="PROSITE-ProRule" id="PRU00169"/>
    </source>
</evidence>
<dbReference type="PANTHER" id="PTHR48111">
    <property type="entry name" value="REGULATOR OF RPOS"/>
    <property type="match status" value="1"/>
</dbReference>
<dbReference type="CDD" id="cd17574">
    <property type="entry name" value="REC_OmpR"/>
    <property type="match status" value="1"/>
</dbReference>
<dbReference type="SUPFAM" id="SSF52172">
    <property type="entry name" value="CheY-like"/>
    <property type="match status" value="1"/>
</dbReference>
<evidence type="ECO:0000256" key="4">
    <source>
        <dbReference type="ARBA" id="ARBA00023125"/>
    </source>
</evidence>
<keyword evidence="9" id="KW-1185">Reference proteome</keyword>
<dbReference type="Gene3D" id="3.30.70.270">
    <property type="match status" value="1"/>
</dbReference>
<protein>
    <recommendedName>
        <fullName evidence="7">Response regulatory domain-containing protein</fullName>
    </recommendedName>
</protein>
<keyword evidence="2" id="KW-0902">Two-component regulatory system</keyword>
<dbReference type="InterPro" id="IPR039420">
    <property type="entry name" value="WalR-like"/>
</dbReference>
<dbReference type="GO" id="GO:0000976">
    <property type="term" value="F:transcription cis-regulatory region binding"/>
    <property type="evidence" value="ECO:0007669"/>
    <property type="project" value="TreeGrafter"/>
</dbReference>
<dbReference type="AlphaFoldDB" id="A0A829YJ06"/>
<gene>
    <name evidence="8" type="ORF">GCM10011487_51590</name>
</gene>
<proteinExistence type="predicted"/>
<dbReference type="SMART" id="SM00448">
    <property type="entry name" value="REC"/>
    <property type="match status" value="1"/>
</dbReference>
<dbReference type="Pfam" id="PF00072">
    <property type="entry name" value="Response_reg"/>
    <property type="match status" value="1"/>
</dbReference>
<dbReference type="InterPro" id="IPR043128">
    <property type="entry name" value="Rev_trsase/Diguanyl_cyclase"/>
</dbReference>
<keyword evidence="5" id="KW-0804">Transcription</keyword>
<dbReference type="InterPro" id="IPR011006">
    <property type="entry name" value="CheY-like_superfamily"/>
</dbReference>
<evidence type="ECO:0000256" key="3">
    <source>
        <dbReference type="ARBA" id="ARBA00023015"/>
    </source>
</evidence>
<evidence type="ECO:0000256" key="1">
    <source>
        <dbReference type="ARBA" id="ARBA00022553"/>
    </source>
</evidence>
<dbReference type="PROSITE" id="PS50110">
    <property type="entry name" value="RESPONSE_REGULATORY"/>
    <property type="match status" value="1"/>
</dbReference>
<keyword evidence="1 6" id="KW-0597">Phosphoprotein</keyword>